<dbReference type="PANTHER" id="PTHR30531:SF14">
    <property type="entry name" value="SURFACE PRESENTATION OF ANTIGENS PROTEIN SPAS"/>
    <property type="match status" value="1"/>
</dbReference>
<comment type="similarity">
    <text evidence="1">Belongs to the type III secretion exporter family.</text>
</comment>
<keyword evidence="3" id="KW-0472">Membrane</keyword>
<evidence type="ECO:0000313" key="4">
    <source>
        <dbReference type="EMBL" id="MDZ7282815.1"/>
    </source>
</evidence>
<evidence type="ECO:0000256" key="1">
    <source>
        <dbReference type="ARBA" id="ARBA00010690"/>
    </source>
</evidence>
<dbReference type="Proteomes" id="UP001292182">
    <property type="component" value="Unassembled WGS sequence"/>
</dbReference>
<dbReference type="InterPro" id="IPR006135">
    <property type="entry name" value="T3SS_substrate_exporter"/>
</dbReference>
<dbReference type="RefSeq" id="WP_322539674.1">
    <property type="nucleotide sequence ID" value="NZ_JAOBTW010000012.1"/>
</dbReference>
<evidence type="ECO:0000256" key="2">
    <source>
        <dbReference type="SAM" id="MobiDB-lite"/>
    </source>
</evidence>
<reference evidence="5" key="1">
    <citation type="submission" date="2023-07" db="EMBL/GenBank/DDBJ databases">
        <title>Whole genome sequence analysis of rice epiphytic Sphingomonas sanguinis OsEp_Plm_15B2.</title>
        <authorList>
            <person name="Sahu K.P."/>
            <person name="Asharani P."/>
            <person name="Reddy B."/>
            <person name="Kumar A."/>
        </authorList>
    </citation>
    <scope>NUCLEOTIDE SEQUENCE [LARGE SCALE GENOMIC DNA]</scope>
    <source>
        <strain evidence="5">OsEp_Plm_15B2</strain>
    </source>
</reference>
<proteinExistence type="inferred from homology"/>
<dbReference type="PRINTS" id="PR00950">
    <property type="entry name" value="TYPE3IMSPROT"/>
</dbReference>
<organism evidence="4 5">
    <name type="scientific">Sphingomonas sanguinis</name>
    <dbReference type="NCBI Taxonomy" id="33051"/>
    <lineage>
        <taxon>Bacteria</taxon>
        <taxon>Pseudomonadati</taxon>
        <taxon>Pseudomonadota</taxon>
        <taxon>Alphaproteobacteria</taxon>
        <taxon>Sphingomonadales</taxon>
        <taxon>Sphingomonadaceae</taxon>
        <taxon>Sphingomonas</taxon>
    </lineage>
</organism>
<keyword evidence="5" id="KW-1185">Reference proteome</keyword>
<feature type="transmembrane region" description="Helical" evidence="3">
    <location>
        <begin position="89"/>
        <end position="110"/>
    </location>
</feature>
<dbReference type="SUPFAM" id="SSF160544">
    <property type="entry name" value="EscU C-terminal domain-like"/>
    <property type="match status" value="1"/>
</dbReference>
<name>A0ABU5LSB0_9SPHN</name>
<comment type="caution">
    <text evidence="4">The sequence shown here is derived from an EMBL/GenBank/DDBJ whole genome shotgun (WGS) entry which is preliminary data.</text>
</comment>
<feature type="transmembrane region" description="Helical" evidence="3">
    <location>
        <begin position="151"/>
        <end position="169"/>
    </location>
</feature>
<dbReference type="InterPro" id="IPR029025">
    <property type="entry name" value="T3SS_substrate_exporter_C"/>
</dbReference>
<feature type="region of interest" description="Disordered" evidence="2">
    <location>
        <begin position="225"/>
        <end position="245"/>
    </location>
</feature>
<dbReference type="Gene3D" id="3.40.1690.10">
    <property type="entry name" value="secretion proteins EscU"/>
    <property type="match status" value="1"/>
</dbReference>
<keyword evidence="3" id="KW-1133">Transmembrane helix</keyword>
<accession>A0ABU5LSB0</accession>
<gene>
    <name evidence="4" type="ORF">N4G62_12330</name>
</gene>
<keyword evidence="3" id="KW-0812">Transmembrane</keyword>
<feature type="transmembrane region" description="Helical" evidence="3">
    <location>
        <begin position="27"/>
        <end position="49"/>
    </location>
</feature>
<protein>
    <submittedName>
        <fullName evidence="4">EscU/YscU/HrcU family type III secretion system export apparatus switch protein</fullName>
    </submittedName>
</protein>
<evidence type="ECO:0000313" key="5">
    <source>
        <dbReference type="Proteomes" id="UP001292182"/>
    </source>
</evidence>
<sequence length="356" mass="39305">MAEQTEQNRSEAPTEFKLKKAREKGTVARSIELGFLATLLSVAAFVLMAGEGLMATLAHAMRVSLSGGIARAREPDGVATMLGELGWQLVAPIALLGGTMAAIVVTLELIQLRGFLLTFHPLKPDWSRLNPAKGLKRLFSMRMLKETLKSIIKFALYAAATWFVVRWAMTHFAETASDGERLPAMLQAAGMRLIWTFLLVAVAVAILDQIMVRGEFTKQMRMSRREVTREAREREGEPRLKQRRKQLHREMIQQGQGSLAGADMLVVNPEHFAVALRYDEAAMLAPEIAAKGRNAHALALREDAFRRGLPVIADPPLARALFRACPIGGTVPPDRYEAVATLYIELRRAQAAAEQG</sequence>
<evidence type="ECO:0000256" key="3">
    <source>
        <dbReference type="SAM" id="Phobius"/>
    </source>
</evidence>
<dbReference type="Pfam" id="PF01312">
    <property type="entry name" value="Bac_export_2"/>
    <property type="match status" value="1"/>
</dbReference>
<dbReference type="PANTHER" id="PTHR30531">
    <property type="entry name" value="FLAGELLAR BIOSYNTHETIC PROTEIN FLHB"/>
    <property type="match status" value="1"/>
</dbReference>
<dbReference type="EMBL" id="JAOBTW010000012">
    <property type="protein sequence ID" value="MDZ7282815.1"/>
    <property type="molecule type" value="Genomic_DNA"/>
</dbReference>
<feature type="compositionally biased region" description="Basic and acidic residues" evidence="2">
    <location>
        <begin position="225"/>
        <end position="240"/>
    </location>
</feature>
<feature type="transmembrane region" description="Helical" evidence="3">
    <location>
        <begin position="189"/>
        <end position="212"/>
    </location>
</feature>